<gene>
    <name evidence="1" type="ORF">MOZ60_03060</name>
</gene>
<keyword evidence="2" id="KW-1185">Reference proteome</keyword>
<evidence type="ECO:0000313" key="2">
    <source>
        <dbReference type="Proteomes" id="UP001286174"/>
    </source>
</evidence>
<dbReference type="InterPro" id="IPR053842">
    <property type="entry name" value="NikA-like"/>
</dbReference>
<organism evidence="1 2">
    <name type="scientific">Grylomicrobium aquisgranensis</name>
    <dbReference type="NCBI Taxonomy" id="2926318"/>
    <lineage>
        <taxon>Bacteria</taxon>
        <taxon>Bacillati</taxon>
        <taxon>Bacillota</taxon>
        <taxon>Erysipelotrichia</taxon>
        <taxon>Erysipelotrichales</taxon>
        <taxon>Erysipelotrichaceae</taxon>
        <taxon>Grylomicrobium</taxon>
    </lineage>
</organism>
<dbReference type="EMBL" id="JALBUR010000004">
    <property type="protein sequence ID" value="MDX8419070.1"/>
    <property type="molecule type" value="Genomic_DNA"/>
</dbReference>
<evidence type="ECO:0000313" key="1">
    <source>
        <dbReference type="EMBL" id="MDX8419070.1"/>
    </source>
</evidence>
<evidence type="ECO:0008006" key="3">
    <source>
        <dbReference type="Google" id="ProtNLM"/>
    </source>
</evidence>
<comment type="caution">
    <text evidence="1">The sequence shown here is derived from an EMBL/GenBank/DDBJ whole genome shotgun (WGS) entry which is preliminary data.</text>
</comment>
<sequence length="110" mass="12789">MSAKNVDQKGRWRTKFIGIRMSEEENEQLDKLVKLSGLSKQDYIMQCVLNHGVVVQGNPRVFYQMNAQVKELLDEVKRLQTLDQLSDEQIELMNTVLKLYSELAELSEDK</sequence>
<protein>
    <recommendedName>
        <fullName evidence="3">Mobilization protein</fullName>
    </recommendedName>
</protein>
<reference evidence="1 2" key="1">
    <citation type="submission" date="2022-03" db="EMBL/GenBank/DDBJ databases">
        <title>Novel taxa within the pig intestine.</title>
        <authorList>
            <person name="Wylensek D."/>
            <person name="Bishof K."/>
            <person name="Afrizal A."/>
            <person name="Clavel T."/>
        </authorList>
    </citation>
    <scope>NUCLEOTIDE SEQUENCE [LARGE SCALE GENOMIC DNA]</scope>
    <source>
        <strain evidence="1 2">CLA-KB-P133</strain>
    </source>
</reference>
<dbReference type="Proteomes" id="UP001286174">
    <property type="component" value="Unassembled WGS sequence"/>
</dbReference>
<proteinExistence type="predicted"/>
<dbReference type="RefSeq" id="WP_108775125.1">
    <property type="nucleotide sequence ID" value="NZ_JALBUR010000004.1"/>
</dbReference>
<dbReference type="AlphaFoldDB" id="A0AB35U740"/>
<name>A0AB35U740_9FIRM</name>
<accession>A0AB35U740</accession>
<dbReference type="Pfam" id="PF21983">
    <property type="entry name" value="NikA-like"/>
    <property type="match status" value="1"/>
</dbReference>